<dbReference type="PROSITE" id="PS00108">
    <property type="entry name" value="PROTEIN_KINASE_ST"/>
    <property type="match status" value="1"/>
</dbReference>
<dbReference type="InterPro" id="IPR008271">
    <property type="entry name" value="Ser/Thr_kinase_AS"/>
</dbReference>
<dbReference type="InterPro" id="IPR051681">
    <property type="entry name" value="Ser/Thr_Kinases-Pseudokinases"/>
</dbReference>
<sequence>LGKGGFGLVFQGKYKGADVAVKEPHDPEALHEEEALKKSFFREAKNLYRLSHRNVVALVGGIVSDDCGDPCYMMVTELLPQSLQKEMEILQELDGEERCKRQDRLMIELAEGLAYLHSAGIIHKDIKSQNVMVDTSGSPKYIDFGLCKQEQVTTSTASTRLAGTLYWMSPERKRGGAASAKSDVYSLGLLLVYMLTMAKLPEGEE</sequence>
<evidence type="ECO:0000256" key="4">
    <source>
        <dbReference type="RuleBase" id="RU000304"/>
    </source>
</evidence>
<keyword evidence="2 3" id="KW-0067">ATP-binding</keyword>
<evidence type="ECO:0000256" key="2">
    <source>
        <dbReference type="ARBA" id="ARBA00022840"/>
    </source>
</evidence>
<dbReference type="InterPro" id="IPR011009">
    <property type="entry name" value="Kinase-like_dom_sf"/>
</dbReference>
<proteinExistence type="inferred from homology"/>
<accession>L1J2C0</accession>
<feature type="domain" description="Protein kinase" evidence="5">
    <location>
        <begin position="1"/>
        <end position="205"/>
    </location>
</feature>
<feature type="non-terminal residue" evidence="6">
    <location>
        <position position="1"/>
    </location>
</feature>
<dbReference type="EMBL" id="JH993015">
    <property type="protein sequence ID" value="EKX42671.1"/>
    <property type="molecule type" value="Genomic_DNA"/>
</dbReference>
<reference evidence="6" key="1">
    <citation type="journal article" date="2012" name="Nature">
        <title>Algal genomes reveal evolutionary mosaicism and the fate of nucleomorphs.</title>
        <authorList>
            <consortium name="DOE Joint Genome Institute"/>
            <person name="Curtis B.A."/>
            <person name="Tanifuji G."/>
            <person name="Burki F."/>
            <person name="Gruber A."/>
            <person name="Irimia M."/>
            <person name="Maruyama S."/>
            <person name="Arias M.C."/>
            <person name="Ball S.G."/>
            <person name="Gile G.H."/>
            <person name="Hirakawa Y."/>
            <person name="Hopkins J.F."/>
            <person name="Kuo A."/>
            <person name="Rensing S.A."/>
            <person name="Schmutz J."/>
            <person name="Symeonidi A."/>
            <person name="Elias M."/>
            <person name="Eveleigh R.J."/>
            <person name="Herman E.K."/>
            <person name="Klute M.J."/>
            <person name="Nakayama T."/>
            <person name="Obornik M."/>
            <person name="Reyes-Prieto A."/>
            <person name="Armbrust E.V."/>
            <person name="Aves S.J."/>
            <person name="Beiko R.G."/>
            <person name="Coutinho P."/>
            <person name="Dacks J.B."/>
            <person name="Durnford D.G."/>
            <person name="Fast N.M."/>
            <person name="Green B.R."/>
            <person name="Grisdale C.J."/>
            <person name="Hempel F."/>
            <person name="Henrissat B."/>
            <person name="Hoppner M.P."/>
            <person name="Ishida K."/>
            <person name="Kim E."/>
            <person name="Koreny L."/>
            <person name="Kroth P.G."/>
            <person name="Liu Y."/>
            <person name="Malik S.B."/>
            <person name="Maier U.G."/>
            <person name="McRose D."/>
            <person name="Mock T."/>
            <person name="Neilson J.A."/>
            <person name="Onodera N.T."/>
            <person name="Poole A.M."/>
            <person name="Pritham E.J."/>
            <person name="Richards T.A."/>
            <person name="Rocap G."/>
            <person name="Roy S.W."/>
            <person name="Sarai C."/>
            <person name="Schaack S."/>
            <person name="Shirato S."/>
            <person name="Slamovits C.H."/>
            <person name="Spencer D.F."/>
            <person name="Suzuki S."/>
            <person name="Worden A.Z."/>
            <person name="Zauner S."/>
            <person name="Barry K."/>
            <person name="Bell C."/>
            <person name="Bharti A.K."/>
            <person name="Crow J.A."/>
            <person name="Grimwood J."/>
            <person name="Kramer R."/>
            <person name="Lindquist E."/>
            <person name="Lucas S."/>
            <person name="Salamov A."/>
            <person name="McFadden G.I."/>
            <person name="Lane C.E."/>
            <person name="Keeling P.J."/>
            <person name="Gray M.W."/>
            <person name="Grigoriev I.V."/>
            <person name="Archibald J.M."/>
        </authorList>
    </citation>
    <scope>NUCLEOTIDE SEQUENCE</scope>
    <source>
        <strain evidence="6">CCMP2712</strain>
    </source>
</reference>
<dbReference type="GO" id="GO:0005524">
    <property type="term" value="F:ATP binding"/>
    <property type="evidence" value="ECO:0007669"/>
    <property type="project" value="UniProtKB-UniRule"/>
</dbReference>
<keyword evidence="4" id="KW-0808">Transferase</keyword>
<dbReference type="RefSeq" id="XP_005829651.1">
    <property type="nucleotide sequence ID" value="XM_005829594.1"/>
</dbReference>
<dbReference type="PANTHER" id="PTHR44329">
    <property type="entry name" value="SERINE/THREONINE-PROTEIN KINASE TNNI3K-RELATED"/>
    <property type="match status" value="1"/>
</dbReference>
<dbReference type="PROSITE" id="PS50011">
    <property type="entry name" value="PROTEIN_KINASE_DOM"/>
    <property type="match status" value="1"/>
</dbReference>
<evidence type="ECO:0000256" key="1">
    <source>
        <dbReference type="ARBA" id="ARBA00022741"/>
    </source>
</evidence>
<dbReference type="Pfam" id="PF00069">
    <property type="entry name" value="Pkinase"/>
    <property type="match status" value="1"/>
</dbReference>
<dbReference type="OMA" id="NEVEVWH"/>
<dbReference type="Gene3D" id="1.10.510.10">
    <property type="entry name" value="Transferase(Phosphotransferase) domain 1"/>
    <property type="match status" value="1"/>
</dbReference>
<gene>
    <name evidence="6" type="ORF">GUITHDRAFT_45567</name>
</gene>
<dbReference type="STRING" id="905079.L1J2C0"/>
<dbReference type="GeneID" id="17299374"/>
<organism evidence="6">
    <name type="scientific">Guillardia theta (strain CCMP2712)</name>
    <name type="common">Cryptophyte</name>
    <dbReference type="NCBI Taxonomy" id="905079"/>
    <lineage>
        <taxon>Eukaryota</taxon>
        <taxon>Cryptophyceae</taxon>
        <taxon>Pyrenomonadales</taxon>
        <taxon>Geminigeraceae</taxon>
        <taxon>Guillardia</taxon>
    </lineage>
</organism>
<evidence type="ECO:0000256" key="3">
    <source>
        <dbReference type="PROSITE-ProRule" id="PRU10141"/>
    </source>
</evidence>
<dbReference type="InterPro" id="IPR000719">
    <property type="entry name" value="Prot_kinase_dom"/>
</dbReference>
<feature type="binding site" evidence="3">
    <location>
        <position position="22"/>
    </location>
    <ligand>
        <name>ATP</name>
        <dbReference type="ChEBI" id="CHEBI:30616"/>
    </ligand>
</feature>
<dbReference type="Gene3D" id="3.30.200.20">
    <property type="entry name" value="Phosphorylase Kinase, domain 1"/>
    <property type="match status" value="1"/>
</dbReference>
<dbReference type="InterPro" id="IPR017441">
    <property type="entry name" value="Protein_kinase_ATP_BS"/>
</dbReference>
<feature type="non-terminal residue" evidence="6">
    <location>
        <position position="205"/>
    </location>
</feature>
<dbReference type="GO" id="GO:0004674">
    <property type="term" value="F:protein serine/threonine kinase activity"/>
    <property type="evidence" value="ECO:0007669"/>
    <property type="project" value="UniProtKB-KW"/>
</dbReference>
<dbReference type="PROSITE" id="PS00107">
    <property type="entry name" value="PROTEIN_KINASE_ATP"/>
    <property type="match status" value="1"/>
</dbReference>
<name>L1J2C0_GUITC</name>
<dbReference type="CDD" id="cd14014">
    <property type="entry name" value="STKc_PknB_like"/>
    <property type="match status" value="1"/>
</dbReference>
<dbReference type="SMART" id="SM00220">
    <property type="entry name" value="S_TKc"/>
    <property type="match status" value="1"/>
</dbReference>
<keyword evidence="1 3" id="KW-0547">Nucleotide-binding</keyword>
<dbReference type="PaxDb" id="55529-EKX42671"/>
<comment type="similarity">
    <text evidence="4">Belongs to the protein kinase superfamily.</text>
</comment>
<keyword evidence="4" id="KW-0418">Kinase</keyword>
<protein>
    <recommendedName>
        <fullName evidence="5">Protein kinase domain-containing protein</fullName>
    </recommendedName>
</protein>
<dbReference type="KEGG" id="gtt:GUITHDRAFT_45567"/>
<dbReference type="OrthoDB" id="4062651at2759"/>
<dbReference type="eggNOG" id="KOG0192">
    <property type="taxonomic scope" value="Eukaryota"/>
</dbReference>
<evidence type="ECO:0000313" key="6">
    <source>
        <dbReference type="EMBL" id="EKX42671.1"/>
    </source>
</evidence>
<evidence type="ECO:0000259" key="5">
    <source>
        <dbReference type="PROSITE" id="PS50011"/>
    </source>
</evidence>
<dbReference type="SUPFAM" id="SSF56112">
    <property type="entry name" value="Protein kinase-like (PK-like)"/>
    <property type="match status" value="1"/>
</dbReference>
<dbReference type="HOGENOM" id="CLU_000288_7_35_1"/>
<keyword evidence="4" id="KW-0723">Serine/threonine-protein kinase</keyword>
<dbReference type="AlphaFoldDB" id="L1J2C0"/>